<keyword evidence="4" id="KW-0812">Transmembrane</keyword>
<evidence type="ECO:0000313" key="6">
    <source>
        <dbReference type="EMBL" id="WLD57666.1"/>
    </source>
</evidence>
<organism evidence="6">
    <name type="scientific">Salinispirillum sp. LH 10-3-1</name>
    <dbReference type="NCBI Taxonomy" id="2952525"/>
    <lineage>
        <taxon>Bacteria</taxon>
        <taxon>Pseudomonadati</taxon>
        <taxon>Pseudomonadota</taxon>
        <taxon>Gammaproteobacteria</taxon>
        <taxon>Oceanospirillales</taxon>
        <taxon>Saccharospirillaceae</taxon>
        <taxon>Salinispirillum</taxon>
    </lineage>
</organism>
<dbReference type="InterPro" id="IPR036890">
    <property type="entry name" value="HATPase_C_sf"/>
</dbReference>
<dbReference type="Gene3D" id="3.30.565.10">
    <property type="entry name" value="Histidine kinase-like ATPase, C-terminal domain"/>
    <property type="match status" value="1"/>
</dbReference>
<feature type="transmembrane region" description="Helical" evidence="4">
    <location>
        <begin position="59"/>
        <end position="79"/>
    </location>
</feature>
<feature type="transmembrane region" description="Helical" evidence="4">
    <location>
        <begin position="148"/>
        <end position="171"/>
    </location>
</feature>
<dbReference type="Gene3D" id="1.20.5.1930">
    <property type="match status" value="1"/>
</dbReference>
<gene>
    <name evidence="6" type="ORF">NFC81_13235</name>
</gene>
<dbReference type="PANTHER" id="PTHR24421">
    <property type="entry name" value="NITRATE/NITRITE SENSOR PROTEIN NARX-RELATED"/>
    <property type="match status" value="1"/>
</dbReference>
<accession>A0AB38YEA8</accession>
<feature type="transmembrane region" description="Helical" evidence="4">
    <location>
        <begin position="123"/>
        <end position="142"/>
    </location>
</feature>
<keyword evidence="1" id="KW-0808">Transferase</keyword>
<keyword evidence="2 6" id="KW-0418">Kinase</keyword>
<dbReference type="InterPro" id="IPR011712">
    <property type="entry name" value="Sig_transdc_His_kin_sub3_dim/P"/>
</dbReference>
<feature type="transmembrane region" description="Helical" evidence="4">
    <location>
        <begin position="32"/>
        <end position="52"/>
    </location>
</feature>
<name>A0AB38YEA8_9GAMM</name>
<protein>
    <submittedName>
        <fullName evidence="6">Sensor histidine kinase</fullName>
    </submittedName>
</protein>
<sequence>MTIEFPRNRLSAYPWWHYKAWLPDDHPFFLDWMVPGMLGVHLVVFWMGLLWPGITSERLLLGLVVSAVSPVLLFAGLWQKGVGRLFFVAAMLAICLYTLPYTEAGYVFLLFSLTFLSRAQRKLPAFLVQLLVVSIAVGYGYHLEIAGLLLTIVFFLAVFGGLMDEVFIRYIDQHQALLKSQSEAEELARTAERERIARDLHDLLGHTLSGIRIKAELAERILERDPVRARQEMKDIEKAARESLQQVRAAVSGYHLGGLALEINSARSILSSAGVRFVADTDAPVPAALEPVLGQVLREGVTNIVCHANASEAHLTISHQNGRLLLQLRDNGSGLNGPAGNGITGIRSRVQEVGGMVRWRSDNGTTMVVGFPLGQFDAVGVEATT</sequence>
<feature type="domain" description="Signal transduction histidine kinase subgroup 3 dimerisation and phosphoacceptor" evidence="5">
    <location>
        <begin position="192"/>
        <end position="255"/>
    </location>
</feature>
<evidence type="ECO:0000256" key="4">
    <source>
        <dbReference type="SAM" id="Phobius"/>
    </source>
</evidence>
<dbReference type="GO" id="GO:0016020">
    <property type="term" value="C:membrane"/>
    <property type="evidence" value="ECO:0007669"/>
    <property type="project" value="InterPro"/>
</dbReference>
<feature type="transmembrane region" description="Helical" evidence="4">
    <location>
        <begin position="85"/>
        <end position="111"/>
    </location>
</feature>
<dbReference type="Pfam" id="PF07730">
    <property type="entry name" value="HisKA_3"/>
    <property type="match status" value="1"/>
</dbReference>
<proteinExistence type="predicted"/>
<dbReference type="SUPFAM" id="SSF55874">
    <property type="entry name" value="ATPase domain of HSP90 chaperone/DNA topoisomerase II/histidine kinase"/>
    <property type="match status" value="1"/>
</dbReference>
<evidence type="ECO:0000259" key="5">
    <source>
        <dbReference type="Pfam" id="PF07730"/>
    </source>
</evidence>
<dbReference type="AlphaFoldDB" id="A0AB38YEA8"/>
<dbReference type="CDD" id="cd16917">
    <property type="entry name" value="HATPase_UhpB-NarQ-NarX-like"/>
    <property type="match status" value="1"/>
</dbReference>
<dbReference type="InterPro" id="IPR050482">
    <property type="entry name" value="Sensor_HK_TwoCompSys"/>
</dbReference>
<dbReference type="GO" id="GO:0046983">
    <property type="term" value="F:protein dimerization activity"/>
    <property type="evidence" value="ECO:0007669"/>
    <property type="project" value="InterPro"/>
</dbReference>
<keyword evidence="4" id="KW-1133">Transmembrane helix</keyword>
<dbReference type="EMBL" id="CP101717">
    <property type="protein sequence ID" value="WLD57666.1"/>
    <property type="molecule type" value="Genomic_DNA"/>
</dbReference>
<keyword evidence="3" id="KW-0902">Two-component regulatory system</keyword>
<dbReference type="RefSeq" id="WP_304994951.1">
    <property type="nucleotide sequence ID" value="NZ_CP101717.1"/>
</dbReference>
<evidence type="ECO:0000256" key="2">
    <source>
        <dbReference type="ARBA" id="ARBA00022777"/>
    </source>
</evidence>
<evidence type="ECO:0000256" key="3">
    <source>
        <dbReference type="ARBA" id="ARBA00023012"/>
    </source>
</evidence>
<keyword evidence="4" id="KW-0472">Membrane</keyword>
<dbReference type="GO" id="GO:0000155">
    <property type="term" value="F:phosphorelay sensor kinase activity"/>
    <property type="evidence" value="ECO:0007669"/>
    <property type="project" value="InterPro"/>
</dbReference>
<evidence type="ECO:0000256" key="1">
    <source>
        <dbReference type="ARBA" id="ARBA00022679"/>
    </source>
</evidence>
<reference evidence="6" key="1">
    <citation type="submission" date="2022-07" db="EMBL/GenBank/DDBJ databases">
        <title>Complete genome sequence of Salinispirillum sp. LH10-3-1 capable of multiple carbohydrate inversion isolated from a soda lake.</title>
        <authorList>
            <person name="Liu J."/>
            <person name="Zhai Y."/>
            <person name="Zhang H."/>
            <person name="Yang H."/>
            <person name="Qu J."/>
            <person name="Li J."/>
        </authorList>
    </citation>
    <scope>NUCLEOTIDE SEQUENCE</scope>
    <source>
        <strain evidence="6">LH 10-3-1</strain>
    </source>
</reference>
<dbReference type="PANTHER" id="PTHR24421:SF63">
    <property type="entry name" value="SENSOR HISTIDINE KINASE DESK"/>
    <property type="match status" value="1"/>
</dbReference>